<evidence type="ECO:0000256" key="2">
    <source>
        <dbReference type="ARBA" id="ARBA00023002"/>
    </source>
</evidence>
<comment type="similarity">
    <text evidence="1">Belongs to the short-chain dehydrogenases/reductases (SDR) family.</text>
</comment>
<dbReference type="Pfam" id="PF00106">
    <property type="entry name" value="adh_short"/>
    <property type="match status" value="1"/>
</dbReference>
<dbReference type="Proteomes" id="UP000614221">
    <property type="component" value="Unassembled WGS sequence"/>
</dbReference>
<dbReference type="CDD" id="cd05233">
    <property type="entry name" value="SDR_c"/>
    <property type="match status" value="1"/>
</dbReference>
<reference evidence="3" key="1">
    <citation type="journal article" date="2014" name="Int. J. Syst. Evol. Microbiol.">
        <title>Complete genome sequence of Corynebacterium casei LMG S-19264T (=DSM 44701T), isolated from a smear-ripened cheese.</title>
        <authorList>
            <consortium name="US DOE Joint Genome Institute (JGI-PGF)"/>
            <person name="Walter F."/>
            <person name="Albersmeier A."/>
            <person name="Kalinowski J."/>
            <person name="Ruckert C."/>
        </authorList>
    </citation>
    <scope>NUCLEOTIDE SEQUENCE</scope>
    <source>
        <strain evidence="3">JCM 19018</strain>
    </source>
</reference>
<organism evidence="3 4">
    <name type="scientific">Haloarcula sebkhae</name>
    <dbReference type="NCBI Taxonomy" id="932660"/>
    <lineage>
        <taxon>Archaea</taxon>
        <taxon>Methanobacteriati</taxon>
        <taxon>Methanobacteriota</taxon>
        <taxon>Stenosarchaea group</taxon>
        <taxon>Halobacteria</taxon>
        <taxon>Halobacteriales</taxon>
        <taxon>Haloarculaceae</taxon>
        <taxon>Haloarcula</taxon>
    </lineage>
</organism>
<dbReference type="InterPro" id="IPR002347">
    <property type="entry name" value="SDR_fam"/>
</dbReference>
<reference evidence="3" key="2">
    <citation type="submission" date="2020-09" db="EMBL/GenBank/DDBJ databases">
        <authorList>
            <person name="Sun Q."/>
            <person name="Ohkuma M."/>
        </authorList>
    </citation>
    <scope>NUCLEOTIDE SEQUENCE</scope>
    <source>
        <strain evidence="3">JCM 19018</strain>
    </source>
</reference>
<evidence type="ECO:0000256" key="1">
    <source>
        <dbReference type="ARBA" id="ARBA00006484"/>
    </source>
</evidence>
<dbReference type="EMBL" id="BMPD01000013">
    <property type="protein sequence ID" value="GGK85030.1"/>
    <property type="molecule type" value="Genomic_DNA"/>
</dbReference>
<dbReference type="InterPro" id="IPR036291">
    <property type="entry name" value="NAD(P)-bd_dom_sf"/>
</dbReference>
<dbReference type="SUPFAM" id="SSF51735">
    <property type="entry name" value="NAD(P)-binding Rossmann-fold domains"/>
    <property type="match status" value="1"/>
</dbReference>
<dbReference type="PANTHER" id="PTHR43669:SF3">
    <property type="entry name" value="ALCOHOL DEHYDROGENASE, PUTATIVE (AFU_ORTHOLOGUE AFUA_3G03445)-RELATED"/>
    <property type="match status" value="1"/>
</dbReference>
<evidence type="ECO:0000313" key="3">
    <source>
        <dbReference type="EMBL" id="GGK85030.1"/>
    </source>
</evidence>
<dbReference type="PANTHER" id="PTHR43669">
    <property type="entry name" value="5-KETO-D-GLUCONATE 5-REDUCTASE"/>
    <property type="match status" value="1"/>
</dbReference>
<gene>
    <name evidence="3" type="ORF">GCM10009067_41410</name>
</gene>
<keyword evidence="2" id="KW-0560">Oxidoreductase</keyword>
<accession>A0A830EQH7</accession>
<evidence type="ECO:0000313" key="4">
    <source>
        <dbReference type="Proteomes" id="UP000614221"/>
    </source>
</evidence>
<dbReference type="AlphaFoldDB" id="A0A830EQH7"/>
<dbReference type="Gene3D" id="3.40.50.720">
    <property type="entry name" value="NAD(P)-binding Rossmann-like Domain"/>
    <property type="match status" value="1"/>
</dbReference>
<proteinExistence type="inferred from homology"/>
<comment type="caution">
    <text evidence="3">The sequence shown here is derived from an EMBL/GenBank/DDBJ whole genome shotgun (WGS) entry which is preliminary data.</text>
</comment>
<name>A0A830EQH7_9EURY</name>
<dbReference type="RefSeq" id="WP_229775422.1">
    <property type="nucleotide sequence ID" value="NZ_BMPD01000013.1"/>
</dbReference>
<protein>
    <submittedName>
        <fullName evidence="3">Uncharacterized protein</fullName>
    </submittedName>
</protein>
<sequence>MDRFTDETALITGGGSGIGRATAERLASEGANVVVSDIDDDRGEDVVASIEADGTEGIWAECLMCGDVVAPE</sequence>
<dbReference type="GO" id="GO:0016491">
    <property type="term" value="F:oxidoreductase activity"/>
    <property type="evidence" value="ECO:0007669"/>
    <property type="project" value="UniProtKB-KW"/>
</dbReference>